<proteinExistence type="predicted"/>
<dbReference type="AlphaFoldDB" id="Q23AM7"/>
<dbReference type="InParanoid" id="Q23AM7"/>
<organism evidence="1 2">
    <name type="scientific">Tetrahymena thermophila (strain SB210)</name>
    <dbReference type="NCBI Taxonomy" id="312017"/>
    <lineage>
        <taxon>Eukaryota</taxon>
        <taxon>Sar</taxon>
        <taxon>Alveolata</taxon>
        <taxon>Ciliophora</taxon>
        <taxon>Intramacronucleata</taxon>
        <taxon>Oligohymenophorea</taxon>
        <taxon>Hymenostomatida</taxon>
        <taxon>Tetrahymenina</taxon>
        <taxon>Tetrahymenidae</taxon>
        <taxon>Tetrahymena</taxon>
    </lineage>
</organism>
<sequence length="199" mass="23699">MFVEKINDYFINLKKQINQKIDLLHNQVKQKLIQMEDLNKNQGDIFLDIYNEISSKFDIQQLLKEQQIQITQSISDAHGVSYANFILDPNQKICYNERGDNNTITKVVKGKDVFEGKKTNIDKEIEVRIHLAQKMIKVANYPNYENIAELQNNQLILENTQYRFFGRKFWLGPVYPESYFYDRMQILRSSYQKFIIQDN</sequence>
<dbReference type="EMBL" id="GG662724">
    <property type="protein sequence ID" value="EAR93465.2"/>
    <property type="molecule type" value="Genomic_DNA"/>
</dbReference>
<evidence type="ECO:0000313" key="2">
    <source>
        <dbReference type="Proteomes" id="UP000009168"/>
    </source>
</evidence>
<dbReference type="Proteomes" id="UP000009168">
    <property type="component" value="Unassembled WGS sequence"/>
</dbReference>
<keyword evidence="2" id="KW-1185">Reference proteome</keyword>
<evidence type="ECO:0000313" key="1">
    <source>
        <dbReference type="EMBL" id="EAR93465.2"/>
    </source>
</evidence>
<reference evidence="2" key="1">
    <citation type="journal article" date="2006" name="PLoS Biol.">
        <title>Macronuclear genome sequence of the ciliate Tetrahymena thermophila, a model eukaryote.</title>
        <authorList>
            <person name="Eisen J.A."/>
            <person name="Coyne R.S."/>
            <person name="Wu M."/>
            <person name="Wu D."/>
            <person name="Thiagarajan M."/>
            <person name="Wortman J.R."/>
            <person name="Badger J.H."/>
            <person name="Ren Q."/>
            <person name="Amedeo P."/>
            <person name="Jones K.M."/>
            <person name="Tallon L.J."/>
            <person name="Delcher A.L."/>
            <person name="Salzberg S.L."/>
            <person name="Silva J.C."/>
            <person name="Haas B.J."/>
            <person name="Majoros W.H."/>
            <person name="Farzad M."/>
            <person name="Carlton J.M."/>
            <person name="Smith R.K. Jr."/>
            <person name="Garg J."/>
            <person name="Pearlman R.E."/>
            <person name="Karrer K.M."/>
            <person name="Sun L."/>
            <person name="Manning G."/>
            <person name="Elde N.C."/>
            <person name="Turkewitz A.P."/>
            <person name="Asai D.J."/>
            <person name="Wilkes D.E."/>
            <person name="Wang Y."/>
            <person name="Cai H."/>
            <person name="Collins K."/>
            <person name="Stewart B.A."/>
            <person name="Lee S.R."/>
            <person name="Wilamowska K."/>
            <person name="Weinberg Z."/>
            <person name="Ruzzo W.L."/>
            <person name="Wloga D."/>
            <person name="Gaertig J."/>
            <person name="Frankel J."/>
            <person name="Tsao C.-C."/>
            <person name="Gorovsky M.A."/>
            <person name="Keeling P.J."/>
            <person name="Waller R.F."/>
            <person name="Patron N.J."/>
            <person name="Cherry J.M."/>
            <person name="Stover N.A."/>
            <person name="Krieger C.J."/>
            <person name="del Toro C."/>
            <person name="Ryder H.F."/>
            <person name="Williamson S.C."/>
            <person name="Barbeau R.A."/>
            <person name="Hamilton E.P."/>
            <person name="Orias E."/>
        </authorList>
    </citation>
    <scope>NUCLEOTIDE SEQUENCE [LARGE SCALE GENOMIC DNA]</scope>
    <source>
        <strain evidence="2">SB210</strain>
    </source>
</reference>
<dbReference type="GeneID" id="7825563"/>
<accession>Q23AM7</accession>
<dbReference type="RefSeq" id="XP_001013710.2">
    <property type="nucleotide sequence ID" value="XM_001013710.2"/>
</dbReference>
<dbReference type="KEGG" id="tet:TTHERM_00423340"/>
<gene>
    <name evidence="1" type="ORF">TTHERM_00423340</name>
</gene>
<dbReference type="HOGENOM" id="CLU_673531_0_0_1"/>
<protein>
    <submittedName>
        <fullName evidence="1">Uncharacterized protein</fullName>
    </submittedName>
</protein>
<name>Q23AM7_TETTS</name>